<dbReference type="EMBL" id="OU963864">
    <property type="protein sequence ID" value="CAH0387719.1"/>
    <property type="molecule type" value="Genomic_DNA"/>
</dbReference>
<dbReference type="AlphaFoldDB" id="A0A9P0ACK1"/>
<proteinExistence type="predicted"/>
<protein>
    <submittedName>
        <fullName evidence="1">Uncharacterized protein</fullName>
    </submittedName>
</protein>
<keyword evidence="2" id="KW-1185">Reference proteome</keyword>
<sequence>MTSCLSKRQASTKNAAYFRNSRETPLNVGVGLTLHSSTRNKQLVELLHKFGMPIDYPRVLRLETQIATSVLKNIKNNSGVYIPSDIILGRFILCAADNIDFMEDTPD</sequence>
<dbReference type="PANTHER" id="PTHR47018">
    <property type="entry name" value="CXC DOMAIN-CONTAINING PROTEIN-RELATED"/>
    <property type="match status" value="1"/>
</dbReference>
<gene>
    <name evidence="1" type="ORF">BEMITA_LOCUS6694</name>
</gene>
<organism evidence="1 2">
    <name type="scientific">Bemisia tabaci</name>
    <name type="common">Sweetpotato whitefly</name>
    <name type="synonym">Aleurodes tabaci</name>
    <dbReference type="NCBI Taxonomy" id="7038"/>
    <lineage>
        <taxon>Eukaryota</taxon>
        <taxon>Metazoa</taxon>
        <taxon>Ecdysozoa</taxon>
        <taxon>Arthropoda</taxon>
        <taxon>Hexapoda</taxon>
        <taxon>Insecta</taxon>
        <taxon>Pterygota</taxon>
        <taxon>Neoptera</taxon>
        <taxon>Paraneoptera</taxon>
        <taxon>Hemiptera</taxon>
        <taxon>Sternorrhyncha</taxon>
        <taxon>Aleyrodoidea</taxon>
        <taxon>Aleyrodidae</taxon>
        <taxon>Aleyrodinae</taxon>
        <taxon>Bemisia</taxon>
    </lineage>
</organism>
<dbReference type="Proteomes" id="UP001152759">
    <property type="component" value="Chromosome 3"/>
</dbReference>
<accession>A0A9P0ACK1</accession>
<dbReference type="PANTHER" id="PTHR47018:SF3">
    <property type="entry name" value="MYCBP-ASSOCIATED PROTEIN"/>
    <property type="match status" value="1"/>
</dbReference>
<reference evidence="1" key="1">
    <citation type="submission" date="2021-12" db="EMBL/GenBank/DDBJ databases">
        <authorList>
            <person name="King R."/>
        </authorList>
    </citation>
    <scope>NUCLEOTIDE SEQUENCE</scope>
</reference>
<evidence type="ECO:0000313" key="2">
    <source>
        <dbReference type="Proteomes" id="UP001152759"/>
    </source>
</evidence>
<evidence type="ECO:0000313" key="1">
    <source>
        <dbReference type="EMBL" id="CAH0387719.1"/>
    </source>
</evidence>
<name>A0A9P0ACK1_BEMTA</name>